<dbReference type="GO" id="GO:0051603">
    <property type="term" value="P:proteolysis involved in protein catabolic process"/>
    <property type="evidence" value="ECO:0007669"/>
    <property type="project" value="TreeGrafter"/>
</dbReference>
<dbReference type="OrthoDB" id="9810445at2"/>
<accession>A0A2W7U2W2</accession>
<dbReference type="GO" id="GO:0004222">
    <property type="term" value="F:metalloendopeptidase activity"/>
    <property type="evidence" value="ECO:0007669"/>
    <property type="project" value="InterPro"/>
</dbReference>
<keyword evidence="5 6" id="KW-0482">Metalloprotease</keyword>
<keyword evidence="2" id="KW-0479">Metal-binding</keyword>
<dbReference type="EMBL" id="QKXH01000001">
    <property type="protein sequence ID" value="PZX95450.1"/>
    <property type="molecule type" value="Genomic_DNA"/>
</dbReference>
<organism evidence="8 9">
    <name type="scientific">Flavobacterium aquariorum</name>
    <dbReference type="NCBI Taxonomy" id="2217670"/>
    <lineage>
        <taxon>Bacteria</taxon>
        <taxon>Pseudomonadati</taxon>
        <taxon>Bacteroidota</taxon>
        <taxon>Flavobacteriia</taxon>
        <taxon>Flavobacteriales</taxon>
        <taxon>Flavobacteriaceae</taxon>
        <taxon>Flavobacterium</taxon>
    </lineage>
</organism>
<dbReference type="Gene3D" id="3.30.2010.10">
    <property type="entry name" value="Metalloproteases ('zincins'), catalytic domain"/>
    <property type="match status" value="1"/>
</dbReference>
<evidence type="ECO:0000256" key="5">
    <source>
        <dbReference type="ARBA" id="ARBA00023049"/>
    </source>
</evidence>
<dbReference type="CDD" id="cd07332">
    <property type="entry name" value="M48C_Oma1_like"/>
    <property type="match status" value="1"/>
</dbReference>
<evidence type="ECO:0000256" key="3">
    <source>
        <dbReference type="ARBA" id="ARBA00022801"/>
    </source>
</evidence>
<keyword evidence="3 6" id="KW-0378">Hydrolase</keyword>
<name>A0A2W7U2W2_9FLAO</name>
<dbReference type="AlphaFoldDB" id="A0A2W7U2W2"/>
<dbReference type="RefSeq" id="WP_111408517.1">
    <property type="nucleotide sequence ID" value="NZ_QKXH01000001.1"/>
</dbReference>
<sequence>MKALFRGLSIVVVFFGIWFLLSQIDYITFFKIDKAKSATEKGVGDMIWDQIKTTEDIIVNDSITKSLDKLLKPLCKENGIERDSLKVHIIQKDEVNAFALPDGHLVVYSGLIEASKNEQALIGVLGHEIAHIENNHVMKKLSKEVGFSVLMSITTGNNNGKLVREIMHTLSSSAYDRSLEKEADIASVEYMLKAKIDPAPFADFLYEMSFDNKLESALSWVNSHPESEERAKYILEYIKGKKASQKHLLTKTEWAGFKKAVKEYEN</sequence>
<evidence type="ECO:0000256" key="1">
    <source>
        <dbReference type="ARBA" id="ARBA00022670"/>
    </source>
</evidence>
<dbReference type="GO" id="GO:0016020">
    <property type="term" value="C:membrane"/>
    <property type="evidence" value="ECO:0007669"/>
    <property type="project" value="TreeGrafter"/>
</dbReference>
<comment type="cofactor">
    <cofactor evidence="6">
        <name>Zn(2+)</name>
        <dbReference type="ChEBI" id="CHEBI:29105"/>
    </cofactor>
    <text evidence="6">Binds 1 zinc ion per subunit.</text>
</comment>
<reference evidence="8 9" key="1">
    <citation type="submission" date="2018-06" db="EMBL/GenBank/DDBJ databases">
        <title>Flavobacterium sp IMCC34762, genome.</title>
        <authorList>
            <person name="Joung Y."/>
            <person name="Cho J."/>
            <person name="Song J."/>
        </authorList>
    </citation>
    <scope>NUCLEOTIDE SEQUENCE [LARGE SCALE GENOMIC DNA]</scope>
    <source>
        <strain evidence="8 9">IMCC34762</strain>
    </source>
</reference>
<feature type="domain" description="Peptidase M48" evidence="7">
    <location>
        <begin position="65"/>
        <end position="236"/>
    </location>
</feature>
<keyword evidence="1 6" id="KW-0645">Protease</keyword>
<protein>
    <submittedName>
        <fullName evidence="8">Peptidase M48</fullName>
    </submittedName>
</protein>
<dbReference type="GO" id="GO:0046872">
    <property type="term" value="F:metal ion binding"/>
    <property type="evidence" value="ECO:0007669"/>
    <property type="project" value="UniProtKB-KW"/>
</dbReference>
<dbReference type="InterPro" id="IPR001915">
    <property type="entry name" value="Peptidase_M48"/>
</dbReference>
<evidence type="ECO:0000256" key="2">
    <source>
        <dbReference type="ARBA" id="ARBA00022723"/>
    </source>
</evidence>
<gene>
    <name evidence="8" type="ORF">DOS84_02475</name>
</gene>
<dbReference type="PANTHER" id="PTHR22726:SF1">
    <property type="entry name" value="METALLOENDOPEPTIDASE OMA1, MITOCHONDRIAL"/>
    <property type="match status" value="1"/>
</dbReference>
<proteinExistence type="inferred from homology"/>
<dbReference type="InterPro" id="IPR051156">
    <property type="entry name" value="Mito/Outer_Membr_Metalloprot"/>
</dbReference>
<evidence type="ECO:0000313" key="9">
    <source>
        <dbReference type="Proteomes" id="UP000249177"/>
    </source>
</evidence>
<keyword evidence="4 6" id="KW-0862">Zinc</keyword>
<comment type="similarity">
    <text evidence="6">Belongs to the peptidase M48 family.</text>
</comment>
<evidence type="ECO:0000256" key="4">
    <source>
        <dbReference type="ARBA" id="ARBA00022833"/>
    </source>
</evidence>
<comment type="caution">
    <text evidence="8">The sequence shown here is derived from an EMBL/GenBank/DDBJ whole genome shotgun (WGS) entry which is preliminary data.</text>
</comment>
<evidence type="ECO:0000259" key="7">
    <source>
        <dbReference type="Pfam" id="PF01435"/>
    </source>
</evidence>
<dbReference type="PANTHER" id="PTHR22726">
    <property type="entry name" value="METALLOENDOPEPTIDASE OMA1"/>
    <property type="match status" value="1"/>
</dbReference>
<dbReference type="Pfam" id="PF01435">
    <property type="entry name" value="Peptidase_M48"/>
    <property type="match status" value="1"/>
</dbReference>
<evidence type="ECO:0000256" key="6">
    <source>
        <dbReference type="RuleBase" id="RU003983"/>
    </source>
</evidence>
<evidence type="ECO:0000313" key="8">
    <source>
        <dbReference type="EMBL" id="PZX95450.1"/>
    </source>
</evidence>
<dbReference type="Proteomes" id="UP000249177">
    <property type="component" value="Unassembled WGS sequence"/>
</dbReference>
<keyword evidence="9" id="KW-1185">Reference proteome</keyword>